<evidence type="ECO:0000259" key="2">
    <source>
        <dbReference type="Pfam" id="PF00117"/>
    </source>
</evidence>
<gene>
    <name evidence="4" type="ORF">EBV78_03155</name>
    <name evidence="3" type="ORF">EBX74_03630</name>
</gene>
<dbReference type="AlphaFoldDB" id="A0A845S975"/>
<dbReference type="FunFam" id="3.40.50.880:FF:000003">
    <property type="entry name" value="Anthranilate synthase component II"/>
    <property type="match status" value="1"/>
</dbReference>
<dbReference type="GO" id="GO:0004049">
    <property type="term" value="F:anthranilate synthase activity"/>
    <property type="evidence" value="ECO:0007669"/>
    <property type="project" value="TreeGrafter"/>
</dbReference>
<dbReference type="Gene3D" id="3.40.50.880">
    <property type="match status" value="1"/>
</dbReference>
<accession>A0A845S975</accession>
<evidence type="ECO:0000313" key="4">
    <source>
        <dbReference type="EMBL" id="NCU63072.1"/>
    </source>
</evidence>
<dbReference type="PANTHER" id="PTHR43418:SF4">
    <property type="entry name" value="MULTIFUNCTIONAL TRYPTOPHAN BIOSYNTHESIS PROTEIN"/>
    <property type="match status" value="1"/>
</dbReference>
<dbReference type="GO" id="GO:0000162">
    <property type="term" value="P:L-tryptophan biosynthetic process"/>
    <property type="evidence" value="ECO:0007669"/>
    <property type="project" value="TreeGrafter"/>
</dbReference>
<keyword evidence="1" id="KW-0315">Glutamine amidotransferase</keyword>
<dbReference type="SUPFAM" id="SSF52317">
    <property type="entry name" value="Class I glutamine amidotransferase-like"/>
    <property type="match status" value="1"/>
</dbReference>
<dbReference type="InterPro" id="IPR050472">
    <property type="entry name" value="Anth_synth/Amidotransfase"/>
</dbReference>
<dbReference type="PRINTS" id="PR00099">
    <property type="entry name" value="CPSGATASE"/>
</dbReference>
<dbReference type="NCBIfam" id="TIGR00566">
    <property type="entry name" value="trpG_papA"/>
    <property type="match status" value="1"/>
</dbReference>
<evidence type="ECO:0000313" key="5">
    <source>
        <dbReference type="Proteomes" id="UP000572953"/>
    </source>
</evidence>
<dbReference type="Proteomes" id="UP000747791">
    <property type="component" value="Unassembled WGS sequence"/>
</dbReference>
<dbReference type="PRINTS" id="PR00097">
    <property type="entry name" value="ANTSNTHASEII"/>
</dbReference>
<dbReference type="GO" id="GO:0005829">
    <property type="term" value="C:cytosol"/>
    <property type="evidence" value="ECO:0007669"/>
    <property type="project" value="TreeGrafter"/>
</dbReference>
<proteinExistence type="predicted"/>
<name>A0A845S975_9PROT</name>
<dbReference type="InterPro" id="IPR017926">
    <property type="entry name" value="GATASE"/>
</dbReference>
<dbReference type="PRINTS" id="PR00096">
    <property type="entry name" value="GATASE"/>
</dbReference>
<dbReference type="Pfam" id="PF00117">
    <property type="entry name" value="GATase"/>
    <property type="match status" value="1"/>
</dbReference>
<reference evidence="4 5" key="1">
    <citation type="submission" date="2018-10" db="EMBL/GenBank/DDBJ databases">
        <title>Iterative Subtractive Binning of Freshwater Chronoseries Metagenomes Recovers Nearly Complete Genomes from over Four Hundred Novel Species.</title>
        <authorList>
            <person name="Rodriguez-R L.M."/>
            <person name="Tsementzi D."/>
            <person name="Luo C."/>
            <person name="Konstantinidis K.T."/>
        </authorList>
    </citation>
    <scope>NUCLEOTIDE SEQUENCE [LARGE SCALE GENOMIC DNA]</scope>
    <source>
        <strain evidence="4">WB7_2B_003</strain>
        <strain evidence="3">WB8_2A_004</strain>
    </source>
</reference>
<protein>
    <submittedName>
        <fullName evidence="4">Aminodeoxychorismate/anthranilate synthase component II</fullName>
    </submittedName>
</protein>
<dbReference type="InterPro" id="IPR006221">
    <property type="entry name" value="TrpG/PapA_dom"/>
</dbReference>
<dbReference type="EMBL" id="RGOB01000114">
    <property type="protein sequence ID" value="NCU53372.1"/>
    <property type="molecule type" value="Genomic_DNA"/>
</dbReference>
<feature type="domain" description="Glutamine amidotransferase" evidence="2">
    <location>
        <begin position="5"/>
        <end position="187"/>
    </location>
</feature>
<dbReference type="InterPro" id="IPR029062">
    <property type="entry name" value="Class_I_gatase-like"/>
</dbReference>
<comment type="caution">
    <text evidence="4">The sequence shown here is derived from an EMBL/GenBank/DDBJ whole genome shotgun (WGS) entry which is preliminary data.</text>
</comment>
<dbReference type="Proteomes" id="UP000572953">
    <property type="component" value="Unassembled WGS sequence"/>
</dbReference>
<evidence type="ECO:0000313" key="3">
    <source>
        <dbReference type="EMBL" id="NCU53372.1"/>
    </source>
</evidence>
<dbReference type="PROSITE" id="PS51273">
    <property type="entry name" value="GATASE_TYPE_1"/>
    <property type="match status" value="1"/>
</dbReference>
<organism evidence="4 5">
    <name type="scientific">Candidatus Fonsibacter lacus</name>
    <dbReference type="NCBI Taxonomy" id="2576439"/>
    <lineage>
        <taxon>Bacteria</taxon>
        <taxon>Pseudomonadati</taxon>
        <taxon>Pseudomonadota</taxon>
        <taxon>Alphaproteobacteria</taxon>
        <taxon>Candidatus Pelagibacterales</taxon>
        <taxon>Candidatus Pelagibacterales incertae sedis</taxon>
        <taxon>Candidatus Fonsibacter</taxon>
    </lineage>
</organism>
<dbReference type="PANTHER" id="PTHR43418">
    <property type="entry name" value="MULTIFUNCTIONAL TRYPTOPHAN BIOSYNTHESIS PROTEIN-RELATED"/>
    <property type="match status" value="1"/>
</dbReference>
<dbReference type="CDD" id="cd01743">
    <property type="entry name" value="GATase1_Anthranilate_Synthase"/>
    <property type="match status" value="1"/>
</dbReference>
<sequence>MRKILLIDNYDSFTYNIFHSLSELGSKVEIYRNDKISLEQISKKNFDKIVISPGPGHPNSSGICINLVKNFYKKIPILGICLGHQIIGAAFGSVIKRAKIIMHGKLSKIIHNGSKLFKKIPKNFYATRYHSLIIDNKTLNQDFEISAKTKDNIIMGINHKKYHLYGIQFHPESIKTSFGRTIFKNFLKIK</sequence>
<dbReference type="EMBL" id="RGGN01000107">
    <property type="protein sequence ID" value="NCU63072.1"/>
    <property type="molecule type" value="Genomic_DNA"/>
</dbReference>
<evidence type="ECO:0000256" key="1">
    <source>
        <dbReference type="ARBA" id="ARBA00022962"/>
    </source>
</evidence>